<name>A0ABY4FTA1_9MICO</name>
<evidence type="ECO:0000313" key="5">
    <source>
        <dbReference type="EMBL" id="UOQ59516.1"/>
    </source>
</evidence>
<evidence type="ECO:0000256" key="1">
    <source>
        <dbReference type="ARBA" id="ARBA00008898"/>
    </source>
</evidence>
<dbReference type="Gene3D" id="2.30.110.10">
    <property type="entry name" value="Electron Transport, Fmn-binding Protein, Chain A"/>
    <property type="match status" value="1"/>
</dbReference>
<evidence type="ECO:0000259" key="4">
    <source>
        <dbReference type="SMART" id="SM00903"/>
    </source>
</evidence>
<protein>
    <submittedName>
        <fullName evidence="5">Flavin reductase</fullName>
    </submittedName>
</protein>
<dbReference type="InterPro" id="IPR002563">
    <property type="entry name" value="Flavin_Rdtase-like_dom"/>
</dbReference>
<evidence type="ECO:0000256" key="3">
    <source>
        <dbReference type="SAM" id="MobiDB-lite"/>
    </source>
</evidence>
<dbReference type="EMBL" id="CP095043">
    <property type="protein sequence ID" value="UOQ59516.1"/>
    <property type="molecule type" value="Genomic_DNA"/>
</dbReference>
<reference evidence="5 6" key="1">
    <citation type="submission" date="2022-04" db="EMBL/GenBank/DDBJ databases">
        <title>Leucobacter sp. isolated from rhizosphere of onion.</title>
        <authorList>
            <person name="Won M."/>
            <person name="Lee C.-M."/>
            <person name="Woen H.-Y."/>
            <person name="Kwon S.-W."/>
        </authorList>
    </citation>
    <scope>NUCLEOTIDE SEQUENCE [LARGE SCALE GENOMIC DNA]</scope>
    <source>
        <strain evidence="5 6">H25R-14</strain>
    </source>
</reference>
<feature type="region of interest" description="Disordered" evidence="3">
    <location>
        <begin position="1"/>
        <end position="67"/>
    </location>
</feature>
<dbReference type="PANTHER" id="PTHR30466">
    <property type="entry name" value="FLAVIN REDUCTASE"/>
    <property type="match status" value="1"/>
</dbReference>
<dbReference type="PANTHER" id="PTHR30466:SF11">
    <property type="entry name" value="FLAVIN-DEPENDENT MONOOXYGENASE, REDUCTASE SUBUNIT HSAB"/>
    <property type="match status" value="1"/>
</dbReference>
<feature type="compositionally biased region" description="Low complexity" evidence="3">
    <location>
        <begin position="16"/>
        <end position="64"/>
    </location>
</feature>
<feature type="domain" description="Flavin reductase like" evidence="4">
    <location>
        <begin position="79"/>
        <end position="223"/>
    </location>
</feature>
<dbReference type="InterPro" id="IPR012349">
    <property type="entry name" value="Split_barrel_FMN-bd"/>
</dbReference>
<dbReference type="InterPro" id="IPR050268">
    <property type="entry name" value="NADH-dep_flavin_reductase"/>
</dbReference>
<dbReference type="RefSeq" id="WP_244684566.1">
    <property type="nucleotide sequence ID" value="NZ_CP095043.1"/>
</dbReference>
<dbReference type="SUPFAM" id="SSF50475">
    <property type="entry name" value="FMN-binding split barrel"/>
    <property type="match status" value="1"/>
</dbReference>
<keyword evidence="2" id="KW-0560">Oxidoreductase</keyword>
<evidence type="ECO:0000256" key="2">
    <source>
        <dbReference type="ARBA" id="ARBA00023002"/>
    </source>
</evidence>
<accession>A0ABY4FTA1</accession>
<keyword evidence="6" id="KW-1185">Reference proteome</keyword>
<comment type="similarity">
    <text evidence="1">Belongs to the non-flavoprotein flavin reductase family.</text>
</comment>
<organism evidence="5 6">
    <name type="scientific">Leucobacter rhizosphaerae</name>
    <dbReference type="NCBI Taxonomy" id="2932245"/>
    <lineage>
        <taxon>Bacteria</taxon>
        <taxon>Bacillati</taxon>
        <taxon>Actinomycetota</taxon>
        <taxon>Actinomycetes</taxon>
        <taxon>Micrococcales</taxon>
        <taxon>Microbacteriaceae</taxon>
        <taxon>Leucobacter</taxon>
    </lineage>
</organism>
<gene>
    <name evidence="5" type="ORF">MUN76_10685</name>
</gene>
<dbReference type="Proteomes" id="UP000831775">
    <property type="component" value="Chromosome"/>
</dbReference>
<dbReference type="SMART" id="SM00903">
    <property type="entry name" value="Flavin_Reduct"/>
    <property type="match status" value="1"/>
</dbReference>
<sequence>MTSPSHLTLVIDPDSDTAAPAAGPASDAPEPAGAESPAAESPAAESPIAESPSAESPSAESPDALTPVPFDEREYRDAVGAFASGVTVITTHGADGPVGFTCQSFYSVSIDPPLVSFSIARTSKSLEAVRAHRQVVVNFLGAAQQQLSGQFARSGTDKWQGVAWHPSALNGAPTLDGVIGWVAGEIEQEIEAGDHLIFLVRVAGLSTDPQHAPLVFYRGKYHDIEYQI</sequence>
<dbReference type="Pfam" id="PF01613">
    <property type="entry name" value="Flavin_Reduct"/>
    <property type="match status" value="1"/>
</dbReference>
<evidence type="ECO:0000313" key="6">
    <source>
        <dbReference type="Proteomes" id="UP000831775"/>
    </source>
</evidence>
<proteinExistence type="inferred from homology"/>